<proteinExistence type="predicted"/>
<accession>A0A6J3M8F8</accession>
<dbReference type="AlphaFoldDB" id="A0A6J3M8F8"/>
<organism evidence="2">
    <name type="scientific">Dissoconium aciculare CBS 342.82</name>
    <dbReference type="NCBI Taxonomy" id="1314786"/>
    <lineage>
        <taxon>Eukaryota</taxon>
        <taxon>Fungi</taxon>
        <taxon>Dikarya</taxon>
        <taxon>Ascomycota</taxon>
        <taxon>Pezizomycotina</taxon>
        <taxon>Dothideomycetes</taxon>
        <taxon>Dothideomycetidae</taxon>
        <taxon>Mycosphaerellales</taxon>
        <taxon>Dissoconiaceae</taxon>
        <taxon>Dissoconium</taxon>
    </lineage>
</organism>
<name>A0A6J3M8F8_9PEZI</name>
<protein>
    <submittedName>
        <fullName evidence="2">Uncharacterized protein</fullName>
    </submittedName>
</protein>
<evidence type="ECO:0000313" key="2">
    <source>
        <dbReference type="RefSeq" id="XP_033460153.1"/>
    </source>
</evidence>
<gene>
    <name evidence="2" type="ORF">K489DRAFT_380512</name>
</gene>
<keyword evidence="1" id="KW-1185">Reference proteome</keyword>
<reference evidence="2" key="1">
    <citation type="submission" date="2020-01" db="EMBL/GenBank/DDBJ databases">
        <authorList>
            <consortium name="DOE Joint Genome Institute"/>
            <person name="Haridas S."/>
            <person name="Albert R."/>
            <person name="Binder M."/>
            <person name="Bloem J."/>
            <person name="Labutti K."/>
            <person name="Salamov A."/>
            <person name="Andreopoulos B."/>
            <person name="Baker S.E."/>
            <person name="Barry K."/>
            <person name="Bills G."/>
            <person name="Bluhm B.H."/>
            <person name="Cannon C."/>
            <person name="Castanera R."/>
            <person name="Culley D.E."/>
            <person name="Daum C."/>
            <person name="Ezra D."/>
            <person name="Gonzalez J.B."/>
            <person name="Henrissat B."/>
            <person name="Kuo A."/>
            <person name="Liang C."/>
            <person name="Lipzen A."/>
            <person name="Lutzoni F."/>
            <person name="Magnuson J."/>
            <person name="Mondo S."/>
            <person name="Nolan M."/>
            <person name="Ohm R."/>
            <person name="Pangilinan J."/>
            <person name="Park H.-J."/>
            <person name="Ramirez L."/>
            <person name="Alfaro M."/>
            <person name="Sun H."/>
            <person name="Tritt A."/>
            <person name="Yoshinaga Y."/>
            <person name="Zwiers L.-H."/>
            <person name="Turgeon B.G."/>
            <person name="Goodwin S.B."/>
            <person name="Spatafora J.W."/>
            <person name="Crous P.W."/>
            <person name="Grigoriev I.V."/>
        </authorList>
    </citation>
    <scope>NUCLEOTIDE SEQUENCE</scope>
    <source>
        <strain evidence="2">CBS 342.82</strain>
    </source>
</reference>
<dbReference type="RefSeq" id="XP_033460153.1">
    <property type="nucleotide sequence ID" value="XM_033604898.1"/>
</dbReference>
<sequence>MMAVEKSAFFDFFPDLVGVGFEAWHHDGHDNAVGTKIEFLEGWKVVSMVESVSGEI</sequence>
<reference evidence="2" key="2">
    <citation type="submission" date="2020-04" db="EMBL/GenBank/DDBJ databases">
        <authorList>
            <consortium name="NCBI Genome Project"/>
        </authorList>
    </citation>
    <scope>NUCLEOTIDE SEQUENCE</scope>
    <source>
        <strain evidence="2">CBS 342.82</strain>
    </source>
</reference>
<dbReference type="Proteomes" id="UP000504637">
    <property type="component" value="Unplaced"/>
</dbReference>
<dbReference type="GeneID" id="54362698"/>
<evidence type="ECO:0000313" key="1">
    <source>
        <dbReference type="Proteomes" id="UP000504637"/>
    </source>
</evidence>
<reference evidence="2" key="3">
    <citation type="submission" date="2025-08" db="UniProtKB">
        <authorList>
            <consortium name="RefSeq"/>
        </authorList>
    </citation>
    <scope>IDENTIFICATION</scope>
    <source>
        <strain evidence="2">CBS 342.82</strain>
    </source>
</reference>